<dbReference type="Pfam" id="PF07228">
    <property type="entry name" value="SpoIIE"/>
    <property type="match status" value="1"/>
</dbReference>
<dbReference type="Proteomes" id="UP000823631">
    <property type="component" value="Unassembled WGS sequence"/>
</dbReference>
<feature type="non-terminal residue" evidence="5">
    <location>
        <position position="1"/>
    </location>
</feature>
<dbReference type="SMART" id="SM00331">
    <property type="entry name" value="PP2C_SIG"/>
    <property type="match status" value="1"/>
</dbReference>
<sequence length="640" mass="71801">NHTEEQKAYEEQVQQSYGWMLSNAVNAHFYGFVNEQIESIAALKNSLAALGAAVERLSAGGLSRQELELYLESLCDDKLQAFIFSKLSEERSINFTERSRELLRAHDLKGQPLLQHLLRDRLSPEGFYFYLHNSSDHSYASYVKPLSADPELVFAAAIQIDDIRKEYRENGQYGIFESFNLLMENLPASRVGSVYIVDKNQHTLVSRTELAGFDPASLPPDLFARAREHHRASMELLNRGELSVEVNYVKPLEWYVLLIKPENMLQMHLTTLAVWLSVCCVLCAVIAVFTALQLSRGIEHTFERLAKAADKVADEVLSTPSALITRTDHFDEFPESDHLRVFKAFKRMLRSIQNSMQQLLHTQALEQRSQVLSEAAATLKLSQLPFIDSLNLDPRLKIAVEQQRAADCGGDFYDVIELDQNRRLILLGTVSGSGMQAATNITVTLTLLRQLIRSGSGFEQALMRFNELLRRSHHRGDRVALFACCLNAADGRIDYACLGMPHAWLCRRDGILQPLQVSDHRRLGFGDNRCLTFGETMFKGDVILACTSGLLELQNELGVQLGAERLYDFLSRTYQLDELASKLGVMMQTFRQEGALPADATVLTAELMPDPARFNGSVSASRAQAGAAKHAEDSRPHPAH</sequence>
<organism evidence="5 6">
    <name type="scientific">Candidatus Avisuccinivibrio stercorigallinarum</name>
    <dbReference type="NCBI Taxonomy" id="2840704"/>
    <lineage>
        <taxon>Bacteria</taxon>
        <taxon>Pseudomonadati</taxon>
        <taxon>Pseudomonadota</taxon>
        <taxon>Gammaproteobacteria</taxon>
        <taxon>Aeromonadales</taxon>
        <taxon>Succinivibrionaceae</taxon>
        <taxon>Succinivibrionaceae incertae sedis</taxon>
        <taxon>Candidatus Avisuccinivibrio</taxon>
    </lineage>
</organism>
<feature type="compositionally biased region" description="Basic and acidic residues" evidence="2">
    <location>
        <begin position="629"/>
        <end position="640"/>
    </location>
</feature>
<dbReference type="InterPro" id="IPR052016">
    <property type="entry name" value="Bact_Sigma-Reg"/>
</dbReference>
<dbReference type="PANTHER" id="PTHR43156">
    <property type="entry name" value="STAGE II SPORULATION PROTEIN E-RELATED"/>
    <property type="match status" value="1"/>
</dbReference>
<feature type="domain" description="PPM-type phosphatase" evidence="4">
    <location>
        <begin position="393"/>
        <end position="607"/>
    </location>
</feature>
<dbReference type="Gene3D" id="3.60.40.10">
    <property type="entry name" value="PPM-type phosphatase domain"/>
    <property type="match status" value="1"/>
</dbReference>
<evidence type="ECO:0000256" key="1">
    <source>
        <dbReference type="ARBA" id="ARBA00022801"/>
    </source>
</evidence>
<protein>
    <submittedName>
        <fullName evidence="5">SpoIIE family protein phosphatase</fullName>
    </submittedName>
</protein>
<comment type="caution">
    <text evidence="5">The sequence shown here is derived from an EMBL/GenBank/DDBJ whole genome shotgun (WGS) entry which is preliminary data.</text>
</comment>
<dbReference type="Gene3D" id="6.10.340.10">
    <property type="match status" value="1"/>
</dbReference>
<name>A0A9D9DB63_9GAMM</name>
<dbReference type="AlphaFoldDB" id="A0A9D9DB63"/>
<evidence type="ECO:0000256" key="3">
    <source>
        <dbReference type="SAM" id="Phobius"/>
    </source>
</evidence>
<reference evidence="5" key="2">
    <citation type="journal article" date="2021" name="PeerJ">
        <title>Extensive microbial diversity within the chicken gut microbiome revealed by metagenomics and culture.</title>
        <authorList>
            <person name="Gilroy R."/>
            <person name="Ravi A."/>
            <person name="Getino M."/>
            <person name="Pursley I."/>
            <person name="Horton D.L."/>
            <person name="Alikhan N.F."/>
            <person name="Baker D."/>
            <person name="Gharbi K."/>
            <person name="Hall N."/>
            <person name="Watson M."/>
            <person name="Adriaenssens E.M."/>
            <person name="Foster-Nyarko E."/>
            <person name="Jarju S."/>
            <person name="Secka A."/>
            <person name="Antonio M."/>
            <person name="Oren A."/>
            <person name="Chaudhuri R.R."/>
            <person name="La Ragione R."/>
            <person name="Hildebrand F."/>
            <person name="Pallen M.J."/>
        </authorList>
    </citation>
    <scope>NUCLEOTIDE SEQUENCE</scope>
    <source>
        <strain evidence="5">17213</strain>
    </source>
</reference>
<keyword evidence="3" id="KW-0472">Membrane</keyword>
<dbReference type="InterPro" id="IPR036457">
    <property type="entry name" value="PPM-type-like_dom_sf"/>
</dbReference>
<feature type="transmembrane region" description="Helical" evidence="3">
    <location>
        <begin position="272"/>
        <end position="294"/>
    </location>
</feature>
<dbReference type="InterPro" id="IPR001932">
    <property type="entry name" value="PPM-type_phosphatase-like_dom"/>
</dbReference>
<dbReference type="EMBL" id="JADINH010000155">
    <property type="protein sequence ID" value="MBO8416180.1"/>
    <property type="molecule type" value="Genomic_DNA"/>
</dbReference>
<proteinExistence type="predicted"/>
<gene>
    <name evidence="5" type="ORF">IAB19_07370</name>
</gene>
<evidence type="ECO:0000259" key="4">
    <source>
        <dbReference type="SMART" id="SM00331"/>
    </source>
</evidence>
<keyword evidence="3" id="KW-1133">Transmembrane helix</keyword>
<dbReference type="PANTHER" id="PTHR43156:SF2">
    <property type="entry name" value="STAGE II SPORULATION PROTEIN E"/>
    <property type="match status" value="1"/>
</dbReference>
<reference evidence="5" key="1">
    <citation type="submission" date="2020-10" db="EMBL/GenBank/DDBJ databases">
        <authorList>
            <person name="Gilroy R."/>
        </authorList>
    </citation>
    <scope>NUCLEOTIDE SEQUENCE</scope>
    <source>
        <strain evidence="5">17213</strain>
    </source>
</reference>
<accession>A0A9D9DB63</accession>
<dbReference type="GO" id="GO:0016791">
    <property type="term" value="F:phosphatase activity"/>
    <property type="evidence" value="ECO:0007669"/>
    <property type="project" value="TreeGrafter"/>
</dbReference>
<evidence type="ECO:0000313" key="6">
    <source>
        <dbReference type="Proteomes" id="UP000823631"/>
    </source>
</evidence>
<keyword evidence="3" id="KW-0812">Transmembrane</keyword>
<keyword evidence="1" id="KW-0378">Hydrolase</keyword>
<feature type="region of interest" description="Disordered" evidence="2">
    <location>
        <begin position="614"/>
        <end position="640"/>
    </location>
</feature>
<evidence type="ECO:0000256" key="2">
    <source>
        <dbReference type="SAM" id="MobiDB-lite"/>
    </source>
</evidence>
<evidence type="ECO:0000313" key="5">
    <source>
        <dbReference type="EMBL" id="MBO8416180.1"/>
    </source>
</evidence>